<dbReference type="EMBL" id="CABIJS010000566">
    <property type="protein sequence ID" value="VUZ53718.1"/>
    <property type="molecule type" value="Genomic_DNA"/>
</dbReference>
<dbReference type="Pfam" id="PF00397">
    <property type="entry name" value="WW"/>
    <property type="match status" value="1"/>
</dbReference>
<dbReference type="PROSITE" id="PS50020">
    <property type="entry name" value="WW_DOMAIN_2"/>
    <property type="match status" value="1"/>
</dbReference>
<accession>A0A0R3SS96</accession>
<feature type="region of interest" description="Disordered" evidence="4">
    <location>
        <begin position="379"/>
        <end position="508"/>
    </location>
</feature>
<dbReference type="InterPro" id="IPR036020">
    <property type="entry name" value="WW_dom_sf"/>
</dbReference>
<feature type="compositionally biased region" description="Basic and acidic residues" evidence="4">
    <location>
        <begin position="18"/>
        <end position="30"/>
    </location>
</feature>
<dbReference type="OrthoDB" id="10072039at2759"/>
<keyword evidence="3" id="KW-0539">Nucleus</keyword>
<dbReference type="PANTHER" id="PTHR15911">
    <property type="entry name" value="WW DOMAIN-CONTAINING ADAPTER PROTEIN WITH COILED-COIL"/>
    <property type="match status" value="1"/>
</dbReference>
<evidence type="ECO:0000313" key="9">
    <source>
        <dbReference type="Proteomes" id="UP000321570"/>
    </source>
</evidence>
<feature type="compositionally biased region" description="Low complexity" evidence="4">
    <location>
        <begin position="484"/>
        <end position="493"/>
    </location>
</feature>
<evidence type="ECO:0000256" key="4">
    <source>
        <dbReference type="SAM" id="MobiDB-lite"/>
    </source>
</evidence>
<feature type="compositionally biased region" description="Basic and acidic residues" evidence="4">
    <location>
        <begin position="472"/>
        <end position="483"/>
    </location>
</feature>
<dbReference type="STRING" id="6216.A0A0R3SS96"/>
<dbReference type="Proteomes" id="UP000321570">
    <property type="component" value="Unassembled WGS sequence"/>
</dbReference>
<dbReference type="AlphaFoldDB" id="A0A0R3SS96"/>
<dbReference type="EMBL" id="UYSG01011035">
    <property type="protein sequence ID" value="VDL60461.1"/>
    <property type="molecule type" value="Genomic_DNA"/>
</dbReference>
<dbReference type="PROSITE" id="PS01159">
    <property type="entry name" value="WW_DOMAIN_1"/>
    <property type="match status" value="1"/>
</dbReference>
<dbReference type="GO" id="GO:0010506">
    <property type="term" value="P:regulation of autophagy"/>
    <property type="evidence" value="ECO:0007669"/>
    <property type="project" value="TreeGrafter"/>
</dbReference>
<dbReference type="Proteomes" id="UP000274504">
    <property type="component" value="Unassembled WGS sequence"/>
</dbReference>
<feature type="compositionally biased region" description="Polar residues" evidence="4">
    <location>
        <begin position="386"/>
        <end position="401"/>
    </location>
</feature>
<organism evidence="10">
    <name type="scientific">Hymenolepis diminuta</name>
    <name type="common">Rat tapeworm</name>
    <dbReference type="NCBI Taxonomy" id="6216"/>
    <lineage>
        <taxon>Eukaryota</taxon>
        <taxon>Metazoa</taxon>
        <taxon>Spiralia</taxon>
        <taxon>Lophotrochozoa</taxon>
        <taxon>Platyhelminthes</taxon>
        <taxon>Cestoda</taxon>
        <taxon>Eucestoda</taxon>
        <taxon>Cyclophyllidea</taxon>
        <taxon>Hymenolepididae</taxon>
        <taxon>Hymenolepis</taxon>
    </lineage>
</organism>
<feature type="region of interest" description="Disordered" evidence="4">
    <location>
        <begin position="88"/>
        <end position="164"/>
    </location>
</feature>
<feature type="region of interest" description="Disordered" evidence="4">
    <location>
        <begin position="258"/>
        <end position="332"/>
    </location>
</feature>
<dbReference type="GO" id="GO:0000993">
    <property type="term" value="F:RNA polymerase II complex binding"/>
    <property type="evidence" value="ECO:0007669"/>
    <property type="project" value="TreeGrafter"/>
</dbReference>
<evidence type="ECO:0000313" key="6">
    <source>
        <dbReference type="EMBL" id="VDL60461.1"/>
    </source>
</evidence>
<keyword evidence="9" id="KW-1185">Reference proteome</keyword>
<dbReference type="GO" id="GO:1904263">
    <property type="term" value="P:positive regulation of TORC1 signaling"/>
    <property type="evidence" value="ECO:0007669"/>
    <property type="project" value="TreeGrafter"/>
</dbReference>
<dbReference type="SUPFAM" id="SSF51045">
    <property type="entry name" value="WW domain"/>
    <property type="match status" value="1"/>
</dbReference>
<feature type="compositionally biased region" description="Basic and acidic residues" evidence="4">
    <location>
        <begin position="109"/>
        <end position="121"/>
    </location>
</feature>
<feature type="compositionally biased region" description="Polar residues" evidence="4">
    <location>
        <begin position="1"/>
        <end position="17"/>
    </location>
</feature>
<evidence type="ECO:0000256" key="3">
    <source>
        <dbReference type="ARBA" id="ARBA00023242"/>
    </source>
</evidence>
<reference evidence="7 9" key="3">
    <citation type="submission" date="2019-07" db="EMBL/GenBank/DDBJ databases">
        <authorList>
            <person name="Jastrzebski P J."/>
            <person name="Paukszto L."/>
            <person name="Jastrzebski P J."/>
        </authorList>
    </citation>
    <scope>NUCLEOTIDE SEQUENCE [LARGE SCALE GENOMIC DNA]</scope>
    <source>
        <strain evidence="7 9">WMS-il1</strain>
    </source>
</reference>
<feature type="region of interest" description="Disordered" evidence="4">
    <location>
        <begin position="577"/>
        <end position="610"/>
    </location>
</feature>
<proteinExistence type="predicted"/>
<feature type="region of interest" description="Disordered" evidence="4">
    <location>
        <begin position="1"/>
        <end position="30"/>
    </location>
</feature>
<dbReference type="InterPro" id="IPR038867">
    <property type="entry name" value="WAC"/>
</dbReference>
<feature type="compositionally biased region" description="Polar residues" evidence="4">
    <location>
        <begin position="92"/>
        <end position="108"/>
    </location>
</feature>
<dbReference type="Gene3D" id="2.20.70.10">
    <property type="match status" value="1"/>
</dbReference>
<reference evidence="10" key="1">
    <citation type="submission" date="2017-02" db="UniProtKB">
        <authorList>
            <consortium name="WormBaseParasite"/>
        </authorList>
    </citation>
    <scope>IDENTIFICATION</scope>
</reference>
<dbReference type="SMART" id="SM00456">
    <property type="entry name" value="WW"/>
    <property type="match status" value="1"/>
</dbReference>
<sequence length="610" mass="67441">MKTSSGHSSTLLTNRIPSNDHDQSKQDSKARNTEWVASALRVCGKWSEQLSSKGKVYYYNCETYTSQWQKPVDWNLPDMTQSELHRVISDRQGGTQSAKRPYSVISQSDRPKSRPQDDTSPKRAKTATVVKNNIDRSKLENLSCPRLDLHNSHRSTPKNNDHSSQGLVQRLLTNMKDSFETGSLSSTHAVNSRESTNIRDCGNSLPVIQNKMHHNSVHNDINRIDSHSPRPRGVAHSKLANQSPLVSNAAFSGHLINTDHQSSTSRSSSPFPPQQHSRFSNDMPVLSNGCSLLSDPHLKDANTLDTKERHPSVSDRQSVSPQRTNPLKPDQVLRNLVPVLSYVIASSNNNRTPHVNSNNSRSQPSVVNLISSILESHKKMADGRSASHTSSPTSNRTSLNGSDRVRNDRTPGCPTSSSDGGASVISPCPPRSSPSPRVTSSTASDFRNHPQKSSKPSLVLEHPTTVTRHNSHSAEVDGEHSSESGEGSSGSESTKQPDSGEYQPKSHSYIPLDTSEMLQFVDPQLSVQFQHTVADTLETEAQALKCTFDRLHGVLYSELNCEMKKLRALLSISDSKMQNNQRKREGLQELMNTSEPRRFLPRLSSPDQPV</sequence>
<dbReference type="InterPro" id="IPR001202">
    <property type="entry name" value="WW_dom"/>
</dbReference>
<evidence type="ECO:0000313" key="8">
    <source>
        <dbReference type="Proteomes" id="UP000274504"/>
    </source>
</evidence>
<feature type="compositionally biased region" description="Basic and acidic residues" evidence="4">
    <location>
        <begin position="296"/>
        <end position="313"/>
    </location>
</feature>
<evidence type="ECO:0000256" key="2">
    <source>
        <dbReference type="ARBA" id="ARBA00022853"/>
    </source>
</evidence>
<feature type="domain" description="WW" evidence="5">
    <location>
        <begin position="46"/>
        <end position="73"/>
    </location>
</feature>
<keyword evidence="2" id="KW-0156">Chromatin regulator</keyword>
<reference evidence="6 8" key="2">
    <citation type="submission" date="2018-11" db="EMBL/GenBank/DDBJ databases">
        <authorList>
            <consortium name="Pathogen Informatics"/>
        </authorList>
    </citation>
    <scope>NUCLEOTIDE SEQUENCE [LARGE SCALE GENOMIC DNA]</scope>
</reference>
<dbReference type="GO" id="GO:0005634">
    <property type="term" value="C:nucleus"/>
    <property type="evidence" value="ECO:0007669"/>
    <property type="project" value="UniProtKB-SubCell"/>
</dbReference>
<dbReference type="PANTHER" id="PTHR15911:SF6">
    <property type="entry name" value="WW DOMAIN-CONTAINING ADAPTER PROTEIN WITH COILED-COIL"/>
    <property type="match status" value="1"/>
</dbReference>
<evidence type="ECO:0000256" key="1">
    <source>
        <dbReference type="ARBA" id="ARBA00004123"/>
    </source>
</evidence>
<dbReference type="GO" id="GO:0003682">
    <property type="term" value="F:chromatin binding"/>
    <property type="evidence" value="ECO:0007669"/>
    <property type="project" value="TreeGrafter"/>
</dbReference>
<feature type="compositionally biased region" description="Polar residues" evidence="4">
    <location>
        <begin position="314"/>
        <end position="325"/>
    </location>
</feature>
<gene>
    <name evidence="6" type="ORF">HDID_LOCUS8143</name>
    <name evidence="7" type="ORF">WMSIL1_LOCUS12009</name>
</gene>
<evidence type="ECO:0000313" key="7">
    <source>
        <dbReference type="EMBL" id="VUZ53718.1"/>
    </source>
</evidence>
<feature type="compositionally biased region" description="Low complexity" evidence="4">
    <location>
        <begin position="260"/>
        <end position="280"/>
    </location>
</feature>
<dbReference type="WBParaSite" id="HDID_0000814501-mRNA-1">
    <property type="protein sequence ID" value="HDID_0000814501-mRNA-1"/>
    <property type="gene ID" value="HDID_0000814501"/>
</dbReference>
<evidence type="ECO:0000313" key="10">
    <source>
        <dbReference type="WBParaSite" id="HDID_0000814501-mRNA-1"/>
    </source>
</evidence>
<dbReference type="CDD" id="cd00201">
    <property type="entry name" value="WW"/>
    <property type="match status" value="1"/>
</dbReference>
<evidence type="ECO:0000259" key="5">
    <source>
        <dbReference type="PROSITE" id="PS50020"/>
    </source>
</evidence>
<feature type="compositionally biased region" description="Low complexity" evidence="4">
    <location>
        <begin position="434"/>
        <end position="444"/>
    </location>
</feature>
<dbReference type="GO" id="GO:0006325">
    <property type="term" value="P:chromatin organization"/>
    <property type="evidence" value="ECO:0007669"/>
    <property type="project" value="UniProtKB-KW"/>
</dbReference>
<name>A0A0R3SS96_HYMDI</name>
<comment type="subcellular location">
    <subcellularLocation>
        <location evidence="1">Nucleus</location>
    </subcellularLocation>
</comment>
<protein>
    <submittedName>
        <fullName evidence="10">WW domain-containing protein</fullName>
    </submittedName>
</protein>